<reference evidence="2" key="1">
    <citation type="journal article" date="2022" name="bioRxiv">
        <title>Sequencing and chromosome-scale assembly of the giantPleurodeles waltlgenome.</title>
        <authorList>
            <person name="Brown T."/>
            <person name="Elewa A."/>
            <person name="Iarovenko S."/>
            <person name="Subramanian E."/>
            <person name="Araus A.J."/>
            <person name="Petzold A."/>
            <person name="Susuki M."/>
            <person name="Suzuki K.-i.T."/>
            <person name="Hayashi T."/>
            <person name="Toyoda A."/>
            <person name="Oliveira C."/>
            <person name="Osipova E."/>
            <person name="Leigh N.D."/>
            <person name="Simon A."/>
            <person name="Yun M.H."/>
        </authorList>
    </citation>
    <scope>NUCLEOTIDE SEQUENCE</scope>
    <source>
        <strain evidence="2">20211129_DDA</strain>
        <tissue evidence="2">Liver</tissue>
    </source>
</reference>
<feature type="region of interest" description="Disordered" evidence="1">
    <location>
        <begin position="1"/>
        <end position="48"/>
    </location>
</feature>
<evidence type="ECO:0000256" key="1">
    <source>
        <dbReference type="SAM" id="MobiDB-lite"/>
    </source>
</evidence>
<sequence>MAGQSPIRGGPSDRVEVRTNSGHNPLTNPNNAEGFSEQNSSTGFHCEEEQTGPCVCQHSKASAFSARCVTAWCVRYTLTDGALSDQLFFSAVCQDQSRFVKSVRFHMNYPS</sequence>
<dbReference type="AlphaFoldDB" id="A0AAV7NIF3"/>
<evidence type="ECO:0000313" key="2">
    <source>
        <dbReference type="EMBL" id="KAJ1114123.1"/>
    </source>
</evidence>
<dbReference type="EMBL" id="JANPWB010000012">
    <property type="protein sequence ID" value="KAJ1114123.1"/>
    <property type="molecule type" value="Genomic_DNA"/>
</dbReference>
<name>A0AAV7NIF3_PLEWA</name>
<gene>
    <name evidence="2" type="ORF">NDU88_002362</name>
</gene>
<comment type="caution">
    <text evidence="2">The sequence shown here is derived from an EMBL/GenBank/DDBJ whole genome shotgun (WGS) entry which is preliminary data.</text>
</comment>
<accession>A0AAV7NIF3</accession>
<evidence type="ECO:0000313" key="3">
    <source>
        <dbReference type="Proteomes" id="UP001066276"/>
    </source>
</evidence>
<organism evidence="2 3">
    <name type="scientific">Pleurodeles waltl</name>
    <name type="common">Iberian ribbed newt</name>
    <dbReference type="NCBI Taxonomy" id="8319"/>
    <lineage>
        <taxon>Eukaryota</taxon>
        <taxon>Metazoa</taxon>
        <taxon>Chordata</taxon>
        <taxon>Craniata</taxon>
        <taxon>Vertebrata</taxon>
        <taxon>Euteleostomi</taxon>
        <taxon>Amphibia</taxon>
        <taxon>Batrachia</taxon>
        <taxon>Caudata</taxon>
        <taxon>Salamandroidea</taxon>
        <taxon>Salamandridae</taxon>
        <taxon>Pleurodelinae</taxon>
        <taxon>Pleurodeles</taxon>
    </lineage>
</organism>
<proteinExistence type="predicted"/>
<protein>
    <submittedName>
        <fullName evidence="2">Uncharacterized protein</fullName>
    </submittedName>
</protein>
<keyword evidence="3" id="KW-1185">Reference proteome</keyword>
<dbReference type="Proteomes" id="UP001066276">
    <property type="component" value="Chromosome 8"/>
</dbReference>
<feature type="compositionally biased region" description="Polar residues" evidence="1">
    <location>
        <begin position="18"/>
        <end position="43"/>
    </location>
</feature>